<evidence type="ECO:0000313" key="6">
    <source>
        <dbReference type="Proteomes" id="UP000528286"/>
    </source>
</evidence>
<sequence>MEYDYSNVVGPGLPDFDAILAALKRQIDPGKLAEAERQGIADTVSEGDRYSIIRFLLSSGADPGKFGWTDIFLAVAYGTLDDLEEALTGRSDLEAVDGRERTAFLFSIQVGDIGKTRLLIEAGANTLASGHCGKTAIGYAIEQDNVSMLEWLLEQGFDPEEENGFGETAIFSASAWGAVGCLKRLIARGADIGKPRYSALTPIQVAHDRQVIEILLDAGADPRSLEPEQLAALLGYKVDEPPESSLEDYLAFRSRVFGRSNPERVHNPFWTAMVHGGCSASLAEAKYTAKLRALHKAKPSAPPKKTRTEWKDPRGKPQAEPAREQGYPIWCYRRFGKSINRLPDGRFIEIAGEHEDFYDLNFCIYNDVIVHDGQGRCEIYAYPREVFPPTDSHSATLVGDFIYIIGNIGYGPDRQPGYTPVYRLNIHSYRIEAVETKGDMPGWINRHEARLVAEDRIRIFGGRCAVRESGNLGFVDNQGVFELDLKTLIWRKTG</sequence>
<dbReference type="Gene3D" id="1.25.40.20">
    <property type="entry name" value="Ankyrin repeat-containing domain"/>
    <property type="match status" value="1"/>
</dbReference>
<dbReference type="Gene3D" id="2.120.10.80">
    <property type="entry name" value="Kelch-type beta propeller"/>
    <property type="match status" value="1"/>
</dbReference>
<dbReference type="Pfam" id="PF12796">
    <property type="entry name" value="Ank_2"/>
    <property type="match status" value="1"/>
</dbReference>
<dbReference type="InterPro" id="IPR002110">
    <property type="entry name" value="Ankyrin_rpt"/>
</dbReference>
<gene>
    <name evidence="5" type="ORF">GGR23_000870</name>
</gene>
<feature type="repeat" description="ANK" evidence="3">
    <location>
        <begin position="132"/>
        <end position="164"/>
    </location>
</feature>
<keyword evidence="2 3" id="KW-0040">ANK repeat</keyword>
<evidence type="ECO:0000256" key="2">
    <source>
        <dbReference type="ARBA" id="ARBA00023043"/>
    </source>
</evidence>
<name>A0A7W6J2T4_9HYPH</name>
<feature type="region of interest" description="Disordered" evidence="4">
    <location>
        <begin position="295"/>
        <end position="322"/>
    </location>
</feature>
<dbReference type="PANTHER" id="PTHR24198">
    <property type="entry name" value="ANKYRIN REPEAT AND PROTEIN KINASE DOMAIN-CONTAINING PROTEIN"/>
    <property type="match status" value="1"/>
</dbReference>
<evidence type="ECO:0000256" key="4">
    <source>
        <dbReference type="SAM" id="MobiDB-lite"/>
    </source>
</evidence>
<proteinExistence type="predicted"/>
<protein>
    <recommendedName>
        <fullName evidence="7">Ankyrin repeats (3 copies)</fullName>
    </recommendedName>
</protein>
<comment type="caution">
    <text evidence="5">The sequence shown here is derived from an EMBL/GenBank/DDBJ whole genome shotgun (WGS) entry which is preliminary data.</text>
</comment>
<dbReference type="PANTHER" id="PTHR24198:SF165">
    <property type="entry name" value="ANKYRIN REPEAT-CONTAINING PROTEIN-RELATED"/>
    <property type="match status" value="1"/>
</dbReference>
<dbReference type="InterPro" id="IPR036770">
    <property type="entry name" value="Ankyrin_rpt-contain_sf"/>
</dbReference>
<keyword evidence="6" id="KW-1185">Reference proteome</keyword>
<dbReference type="SUPFAM" id="SSF48403">
    <property type="entry name" value="Ankyrin repeat"/>
    <property type="match status" value="1"/>
</dbReference>
<dbReference type="EMBL" id="JACIEZ010000001">
    <property type="protein sequence ID" value="MBB4063709.1"/>
    <property type="molecule type" value="Genomic_DNA"/>
</dbReference>
<dbReference type="InterPro" id="IPR015915">
    <property type="entry name" value="Kelch-typ_b-propeller"/>
</dbReference>
<organism evidence="5 6">
    <name type="scientific">Gellertiella hungarica</name>
    <dbReference type="NCBI Taxonomy" id="1572859"/>
    <lineage>
        <taxon>Bacteria</taxon>
        <taxon>Pseudomonadati</taxon>
        <taxon>Pseudomonadota</taxon>
        <taxon>Alphaproteobacteria</taxon>
        <taxon>Hyphomicrobiales</taxon>
        <taxon>Rhizobiaceae</taxon>
        <taxon>Gellertiella</taxon>
    </lineage>
</organism>
<evidence type="ECO:0000256" key="1">
    <source>
        <dbReference type="ARBA" id="ARBA00022737"/>
    </source>
</evidence>
<dbReference type="RefSeq" id="WP_183364875.1">
    <property type="nucleotide sequence ID" value="NZ_JACIEZ010000001.1"/>
</dbReference>
<dbReference type="SMART" id="SM00248">
    <property type="entry name" value="ANK"/>
    <property type="match status" value="5"/>
</dbReference>
<feature type="compositionally biased region" description="Basic and acidic residues" evidence="4">
    <location>
        <begin position="306"/>
        <end position="322"/>
    </location>
</feature>
<accession>A0A7W6J2T4</accession>
<evidence type="ECO:0008006" key="7">
    <source>
        <dbReference type="Google" id="ProtNLM"/>
    </source>
</evidence>
<evidence type="ECO:0000256" key="3">
    <source>
        <dbReference type="PROSITE-ProRule" id="PRU00023"/>
    </source>
</evidence>
<dbReference type="InterPro" id="IPR011043">
    <property type="entry name" value="Gal_Oxase/kelch_b-propeller"/>
</dbReference>
<dbReference type="Proteomes" id="UP000528286">
    <property type="component" value="Unassembled WGS sequence"/>
</dbReference>
<dbReference type="PROSITE" id="PS50088">
    <property type="entry name" value="ANK_REPEAT"/>
    <property type="match status" value="1"/>
</dbReference>
<dbReference type="AlphaFoldDB" id="A0A7W6J2T4"/>
<evidence type="ECO:0000313" key="5">
    <source>
        <dbReference type="EMBL" id="MBB4063709.1"/>
    </source>
</evidence>
<keyword evidence="1" id="KW-0677">Repeat</keyword>
<dbReference type="SUPFAM" id="SSF50965">
    <property type="entry name" value="Galactose oxidase, central domain"/>
    <property type="match status" value="1"/>
</dbReference>
<reference evidence="5 6" key="1">
    <citation type="submission" date="2020-08" db="EMBL/GenBank/DDBJ databases">
        <title>Genomic Encyclopedia of Type Strains, Phase IV (KMG-IV): sequencing the most valuable type-strain genomes for metagenomic binning, comparative biology and taxonomic classification.</title>
        <authorList>
            <person name="Goeker M."/>
        </authorList>
    </citation>
    <scope>NUCLEOTIDE SEQUENCE [LARGE SCALE GENOMIC DNA]</scope>
    <source>
        <strain evidence="5 6">DSM 29853</strain>
    </source>
</reference>